<keyword evidence="3" id="KW-1185">Reference proteome</keyword>
<dbReference type="EMBL" id="JANPWB010000014">
    <property type="protein sequence ID" value="KAJ1099474.1"/>
    <property type="molecule type" value="Genomic_DNA"/>
</dbReference>
<protein>
    <submittedName>
        <fullName evidence="2">Uncharacterized protein</fullName>
    </submittedName>
</protein>
<evidence type="ECO:0000256" key="1">
    <source>
        <dbReference type="SAM" id="MobiDB-lite"/>
    </source>
</evidence>
<name>A0AAV7M8L4_PLEWA</name>
<evidence type="ECO:0000313" key="3">
    <source>
        <dbReference type="Proteomes" id="UP001066276"/>
    </source>
</evidence>
<proteinExistence type="predicted"/>
<accession>A0AAV7M8L4</accession>
<evidence type="ECO:0000313" key="2">
    <source>
        <dbReference type="EMBL" id="KAJ1099474.1"/>
    </source>
</evidence>
<dbReference type="AlphaFoldDB" id="A0AAV7M8L4"/>
<reference evidence="2" key="1">
    <citation type="journal article" date="2022" name="bioRxiv">
        <title>Sequencing and chromosome-scale assembly of the giantPleurodeles waltlgenome.</title>
        <authorList>
            <person name="Brown T."/>
            <person name="Elewa A."/>
            <person name="Iarovenko S."/>
            <person name="Subramanian E."/>
            <person name="Araus A.J."/>
            <person name="Petzold A."/>
            <person name="Susuki M."/>
            <person name="Suzuki K.-i.T."/>
            <person name="Hayashi T."/>
            <person name="Toyoda A."/>
            <person name="Oliveira C."/>
            <person name="Osipova E."/>
            <person name="Leigh N.D."/>
            <person name="Simon A."/>
            <person name="Yun M.H."/>
        </authorList>
    </citation>
    <scope>NUCLEOTIDE SEQUENCE</scope>
    <source>
        <strain evidence="2">20211129_DDA</strain>
        <tissue evidence="2">Liver</tissue>
    </source>
</reference>
<gene>
    <name evidence="2" type="ORF">NDU88_004575</name>
</gene>
<sequence length="150" mass="16325">MPQGRNNEARLYTNGHSGETPGRGPQLHWCLLDGKNIVAELKGVAGVHLKRQYIRGAWLGQPARWPSPREALLGWGPFRLIYPSWSGHYIFFAPAAPSGTGVPRLVFSAGAGGGLLPRFRYRCLIRSRGSAGSEAQKGRPLRGLLPLCAL</sequence>
<feature type="region of interest" description="Disordered" evidence="1">
    <location>
        <begin position="1"/>
        <end position="22"/>
    </location>
</feature>
<dbReference type="Proteomes" id="UP001066276">
    <property type="component" value="Chromosome 10"/>
</dbReference>
<comment type="caution">
    <text evidence="2">The sequence shown here is derived from an EMBL/GenBank/DDBJ whole genome shotgun (WGS) entry which is preliminary data.</text>
</comment>
<organism evidence="2 3">
    <name type="scientific">Pleurodeles waltl</name>
    <name type="common">Iberian ribbed newt</name>
    <dbReference type="NCBI Taxonomy" id="8319"/>
    <lineage>
        <taxon>Eukaryota</taxon>
        <taxon>Metazoa</taxon>
        <taxon>Chordata</taxon>
        <taxon>Craniata</taxon>
        <taxon>Vertebrata</taxon>
        <taxon>Euteleostomi</taxon>
        <taxon>Amphibia</taxon>
        <taxon>Batrachia</taxon>
        <taxon>Caudata</taxon>
        <taxon>Salamandroidea</taxon>
        <taxon>Salamandridae</taxon>
        <taxon>Pleurodelinae</taxon>
        <taxon>Pleurodeles</taxon>
    </lineage>
</organism>